<dbReference type="GO" id="GO:0016874">
    <property type="term" value="F:ligase activity"/>
    <property type="evidence" value="ECO:0007669"/>
    <property type="project" value="UniProtKB-KW"/>
</dbReference>
<accession>A0ABU0YR45</accession>
<feature type="transmembrane region" description="Helical" evidence="5">
    <location>
        <begin position="37"/>
        <end position="58"/>
    </location>
</feature>
<keyword evidence="3 5" id="KW-1133">Transmembrane helix</keyword>
<feature type="transmembrane region" description="Helical" evidence="5">
    <location>
        <begin position="127"/>
        <end position="145"/>
    </location>
</feature>
<organism evidence="7 8">
    <name type="scientific">Dongia sedimenti</name>
    <dbReference type="NCBI Taxonomy" id="3064282"/>
    <lineage>
        <taxon>Bacteria</taxon>
        <taxon>Pseudomonadati</taxon>
        <taxon>Pseudomonadota</taxon>
        <taxon>Alphaproteobacteria</taxon>
        <taxon>Rhodospirillales</taxon>
        <taxon>Dongiaceae</taxon>
        <taxon>Dongia</taxon>
    </lineage>
</organism>
<evidence type="ECO:0000313" key="7">
    <source>
        <dbReference type="EMBL" id="MDQ7250199.1"/>
    </source>
</evidence>
<evidence type="ECO:0000256" key="4">
    <source>
        <dbReference type="ARBA" id="ARBA00023136"/>
    </source>
</evidence>
<evidence type="ECO:0000256" key="1">
    <source>
        <dbReference type="ARBA" id="ARBA00004141"/>
    </source>
</evidence>
<comment type="caution">
    <text evidence="7">The sequence shown here is derived from an EMBL/GenBank/DDBJ whole genome shotgun (WGS) entry which is preliminary data.</text>
</comment>
<dbReference type="RefSeq" id="WP_379959143.1">
    <property type="nucleotide sequence ID" value="NZ_JAUYVI010000006.1"/>
</dbReference>
<evidence type="ECO:0000259" key="6">
    <source>
        <dbReference type="Pfam" id="PF04932"/>
    </source>
</evidence>
<feature type="transmembrane region" description="Helical" evidence="5">
    <location>
        <begin position="78"/>
        <end position="94"/>
    </location>
</feature>
<feature type="transmembrane region" description="Helical" evidence="5">
    <location>
        <begin position="157"/>
        <end position="176"/>
    </location>
</feature>
<sequence>MTDETGVPAEQPATRDGLSFRKRRPVRGTSFRMPDRMVLLEYVFIIFSVAVFLGISTLGRTAAAETVGASEHNPLNTVLYLAVLGISGALLLFHRREVIPVLACSKLLWIFMIWAVASVLWSVDPDLAVRRLVQFFAPLLLALYAASRFDPATTIKLAGWAYFWTIVVSAIVAVVLPRVGVMHDSAAALKWADLAEGARLEGDWSGILGHKNVLGFATIANAQIFAWRWYVEKDKRWLHGAIILFGIFITYKTHSATSALLVCLTLATYLIIHVTRRAARLRALIFFSVIVVGAVVTAAAVSLPEQFTALVGKDATLTGRVPIWIVLLNHSIPSSPIFGYGFNTYFIVNNPDYLRLVDIVGWPAPHAHNGYLNLAVELGIPGAVLGTLILLRLIAGSLQRVNDAGAPWVLHVLVFGVTFAVLNIVESSLLRISDNWAFALTFCCFALWKYQAETRPKVQPAARRWGEGTAGKQTELK</sequence>
<dbReference type="Pfam" id="PF04932">
    <property type="entry name" value="Wzy_C"/>
    <property type="match status" value="1"/>
</dbReference>
<feature type="transmembrane region" description="Helical" evidence="5">
    <location>
        <begin position="237"/>
        <end position="253"/>
    </location>
</feature>
<feature type="transmembrane region" description="Helical" evidence="5">
    <location>
        <begin position="406"/>
        <end position="425"/>
    </location>
</feature>
<keyword evidence="2 5" id="KW-0812">Transmembrane</keyword>
<dbReference type="InterPro" id="IPR007016">
    <property type="entry name" value="O-antigen_ligase-rel_domated"/>
</dbReference>
<dbReference type="PANTHER" id="PTHR37422:SF17">
    <property type="entry name" value="O-ANTIGEN LIGASE"/>
    <property type="match status" value="1"/>
</dbReference>
<dbReference type="PANTHER" id="PTHR37422">
    <property type="entry name" value="TEICHURONIC ACID BIOSYNTHESIS PROTEIN TUAE"/>
    <property type="match status" value="1"/>
</dbReference>
<protein>
    <submittedName>
        <fullName evidence="7">O-antigen ligase family protein</fullName>
    </submittedName>
</protein>
<dbReference type="EMBL" id="JAUYVI010000006">
    <property type="protein sequence ID" value="MDQ7250199.1"/>
    <property type="molecule type" value="Genomic_DNA"/>
</dbReference>
<evidence type="ECO:0000256" key="2">
    <source>
        <dbReference type="ARBA" id="ARBA00022692"/>
    </source>
</evidence>
<dbReference type="Proteomes" id="UP001230156">
    <property type="component" value="Unassembled WGS sequence"/>
</dbReference>
<feature type="transmembrane region" description="Helical" evidence="5">
    <location>
        <begin position="371"/>
        <end position="394"/>
    </location>
</feature>
<keyword evidence="4 5" id="KW-0472">Membrane</keyword>
<name>A0ABU0YR45_9PROT</name>
<evidence type="ECO:0000313" key="8">
    <source>
        <dbReference type="Proteomes" id="UP001230156"/>
    </source>
</evidence>
<comment type="subcellular location">
    <subcellularLocation>
        <location evidence="1">Membrane</location>
        <topology evidence="1">Multi-pass membrane protein</topology>
    </subcellularLocation>
</comment>
<proteinExistence type="predicted"/>
<evidence type="ECO:0000256" key="5">
    <source>
        <dbReference type="SAM" id="Phobius"/>
    </source>
</evidence>
<keyword evidence="8" id="KW-1185">Reference proteome</keyword>
<reference evidence="8" key="1">
    <citation type="submission" date="2023-08" db="EMBL/GenBank/DDBJ databases">
        <title>Rhodospirillaceae gen. nov., a novel taxon isolated from the Yangtze River Yuezi River estuary sludge.</title>
        <authorList>
            <person name="Ruan L."/>
        </authorList>
    </citation>
    <scope>NUCLEOTIDE SEQUENCE [LARGE SCALE GENOMIC DNA]</scope>
    <source>
        <strain evidence="8">R-7</strain>
    </source>
</reference>
<feature type="transmembrane region" description="Helical" evidence="5">
    <location>
        <begin position="283"/>
        <end position="303"/>
    </location>
</feature>
<feature type="domain" description="O-antigen ligase-related" evidence="6">
    <location>
        <begin position="242"/>
        <end position="385"/>
    </location>
</feature>
<feature type="transmembrane region" description="Helical" evidence="5">
    <location>
        <begin position="213"/>
        <end position="230"/>
    </location>
</feature>
<feature type="transmembrane region" description="Helical" evidence="5">
    <location>
        <begin position="259"/>
        <end position="276"/>
    </location>
</feature>
<gene>
    <name evidence="7" type="ORF">Q8A70_21085</name>
</gene>
<feature type="transmembrane region" description="Helical" evidence="5">
    <location>
        <begin position="101"/>
        <end position="121"/>
    </location>
</feature>
<keyword evidence="7" id="KW-0436">Ligase</keyword>
<dbReference type="InterPro" id="IPR051533">
    <property type="entry name" value="WaaL-like"/>
</dbReference>
<evidence type="ECO:0000256" key="3">
    <source>
        <dbReference type="ARBA" id="ARBA00022989"/>
    </source>
</evidence>